<feature type="active site" description="Nucleophile" evidence="4">
    <location>
        <position position="366"/>
    </location>
</feature>
<dbReference type="GO" id="GO:0070041">
    <property type="term" value="F:rRNA (uridine-C5-)-methyltransferase activity"/>
    <property type="evidence" value="ECO:0007669"/>
    <property type="project" value="TreeGrafter"/>
</dbReference>
<dbReference type="Pfam" id="PF01938">
    <property type="entry name" value="TRAM"/>
    <property type="match status" value="1"/>
</dbReference>
<dbReference type="PANTHER" id="PTHR11061">
    <property type="entry name" value="RNA M5U METHYLTRANSFERASE"/>
    <property type="match status" value="1"/>
</dbReference>
<comment type="caution">
    <text evidence="6">The sequence shown here is derived from an EMBL/GenBank/DDBJ whole genome shotgun (WGS) entry which is preliminary data.</text>
</comment>
<dbReference type="PROSITE" id="PS50926">
    <property type="entry name" value="TRAM"/>
    <property type="match status" value="1"/>
</dbReference>
<gene>
    <name evidence="6" type="ORF">DD236_11060</name>
</gene>
<dbReference type="RefSeq" id="WP_109094458.1">
    <property type="nucleotide sequence ID" value="NZ_QETB01000006.1"/>
</dbReference>
<feature type="binding site" evidence="4">
    <location>
        <position position="244"/>
    </location>
    <ligand>
        <name>S-adenosyl-L-methionine</name>
        <dbReference type="ChEBI" id="CHEBI:59789"/>
    </ligand>
</feature>
<dbReference type="InterPro" id="IPR012340">
    <property type="entry name" value="NA-bd_OB-fold"/>
</dbReference>
<feature type="binding site" evidence="4">
    <location>
        <position position="297"/>
    </location>
    <ligand>
        <name>S-adenosyl-L-methionine</name>
        <dbReference type="ChEBI" id="CHEBI:59789"/>
    </ligand>
</feature>
<evidence type="ECO:0000256" key="4">
    <source>
        <dbReference type="PROSITE-ProRule" id="PRU01024"/>
    </source>
</evidence>
<keyword evidence="7" id="KW-1185">Reference proteome</keyword>
<dbReference type="SUPFAM" id="SSF50249">
    <property type="entry name" value="Nucleic acid-binding proteins"/>
    <property type="match status" value="1"/>
</dbReference>
<dbReference type="SUPFAM" id="SSF53335">
    <property type="entry name" value="S-adenosyl-L-methionine-dependent methyltransferases"/>
    <property type="match status" value="1"/>
</dbReference>
<keyword evidence="1 4" id="KW-0489">Methyltransferase</keyword>
<dbReference type="AlphaFoldDB" id="A0A2V1K6E4"/>
<dbReference type="GO" id="GO:0070475">
    <property type="term" value="P:rRNA base methylation"/>
    <property type="evidence" value="ECO:0007669"/>
    <property type="project" value="TreeGrafter"/>
</dbReference>
<evidence type="ECO:0000259" key="5">
    <source>
        <dbReference type="PROSITE" id="PS50926"/>
    </source>
</evidence>
<feature type="binding site" evidence="4">
    <location>
        <position position="339"/>
    </location>
    <ligand>
        <name>S-adenosyl-L-methionine</name>
        <dbReference type="ChEBI" id="CHEBI:59789"/>
    </ligand>
</feature>
<dbReference type="Gene3D" id="2.40.50.1070">
    <property type="match status" value="1"/>
</dbReference>
<evidence type="ECO:0000256" key="1">
    <source>
        <dbReference type="ARBA" id="ARBA00022603"/>
    </source>
</evidence>
<evidence type="ECO:0000313" key="6">
    <source>
        <dbReference type="EMBL" id="PWF24562.1"/>
    </source>
</evidence>
<dbReference type="OrthoDB" id="9804590at2"/>
<dbReference type="PROSITE" id="PS51687">
    <property type="entry name" value="SAM_MT_RNA_M5U"/>
    <property type="match status" value="1"/>
</dbReference>
<feature type="binding site" evidence="4">
    <location>
        <position position="273"/>
    </location>
    <ligand>
        <name>S-adenosyl-L-methionine</name>
        <dbReference type="ChEBI" id="CHEBI:59789"/>
    </ligand>
</feature>
<keyword evidence="2 4" id="KW-0808">Transferase</keyword>
<dbReference type="InterPro" id="IPR010280">
    <property type="entry name" value="U5_MeTrfase_fam"/>
</dbReference>
<organism evidence="6 7">
    <name type="scientific">Ancrocorticia populi</name>
    <dbReference type="NCBI Taxonomy" id="2175228"/>
    <lineage>
        <taxon>Bacteria</taxon>
        <taxon>Bacillati</taxon>
        <taxon>Actinomycetota</taxon>
        <taxon>Actinomycetes</taxon>
        <taxon>Actinomycetales</taxon>
        <taxon>Actinomycetaceae</taxon>
        <taxon>Ancrocorticia</taxon>
    </lineage>
</organism>
<dbReference type="Gene3D" id="3.40.50.150">
    <property type="entry name" value="Vaccinia Virus protein VP39"/>
    <property type="match status" value="1"/>
</dbReference>
<sequence>MIDIELTDIAHGGACVGHSDGRAVFARFGLPGERVRVAVTEERSKLLRGDVVEVLDNPSPHRIDHPWPVAGPLGVGGAELGHVEFDYQSEWKTYVLNSTLRRIGGQRLVDHLAESGIQPHVFPFDGDRANGGWHTRTRVELTVDADGFPAMYRNGTRETVAVGHVPLAVAEIDDLEVFGGSWAGQFRPGQRLRAVAPSGSDPVLMIDKNAFWAPLMPAEPYVREDVVVGHNLYSYRVRANGFWQVHREAAAQLIAMVMRAAAVQPGDNVVELYSGAGLLTQPLAIEVGQGGSVQSLEGVRQAVEDARANLREFSWATSRTSAVSAQLVGKEAGDVVIADPPRAGLGQEIATILAGTGANRIVLVSCDPASMARDIRAMVDAGRKVVSMESVDMFPNTHHFEVVTALV</sequence>
<protein>
    <submittedName>
        <fullName evidence="6">Class I SAM-dependent RNA methyltransferase</fullName>
    </submittedName>
</protein>
<dbReference type="EMBL" id="QETB01000006">
    <property type="protein sequence ID" value="PWF24562.1"/>
    <property type="molecule type" value="Genomic_DNA"/>
</dbReference>
<evidence type="ECO:0000256" key="3">
    <source>
        <dbReference type="ARBA" id="ARBA00022691"/>
    </source>
</evidence>
<name>A0A2V1K6E4_9ACTO</name>
<reference evidence="7" key="1">
    <citation type="submission" date="2018-05" db="EMBL/GenBank/DDBJ databases">
        <authorList>
            <person name="Li Y."/>
        </authorList>
    </citation>
    <scope>NUCLEOTIDE SEQUENCE [LARGE SCALE GENOMIC DNA]</scope>
    <source>
        <strain evidence="7">sk1b4</strain>
    </source>
</reference>
<dbReference type="InterPro" id="IPR002792">
    <property type="entry name" value="TRAM_dom"/>
</dbReference>
<dbReference type="InterPro" id="IPR029063">
    <property type="entry name" value="SAM-dependent_MTases_sf"/>
</dbReference>
<dbReference type="Proteomes" id="UP000245283">
    <property type="component" value="Unassembled WGS sequence"/>
</dbReference>
<dbReference type="Pfam" id="PF01135">
    <property type="entry name" value="PCMT"/>
    <property type="match status" value="1"/>
</dbReference>
<accession>A0A2V1K6E4</accession>
<evidence type="ECO:0000313" key="7">
    <source>
        <dbReference type="Proteomes" id="UP000245283"/>
    </source>
</evidence>
<dbReference type="Gene3D" id="2.40.50.140">
    <property type="entry name" value="Nucleic acid-binding proteins"/>
    <property type="match status" value="1"/>
</dbReference>
<comment type="similarity">
    <text evidence="4">Belongs to the class I-like SAM-binding methyltransferase superfamily. RNA M5U methyltransferase family.</text>
</comment>
<feature type="domain" description="TRAM" evidence="5">
    <location>
        <begin position="1"/>
        <end position="53"/>
    </location>
</feature>
<evidence type="ECO:0000256" key="2">
    <source>
        <dbReference type="ARBA" id="ARBA00022679"/>
    </source>
</evidence>
<proteinExistence type="inferred from homology"/>
<keyword evidence="3 4" id="KW-0949">S-adenosyl-L-methionine</keyword>
<dbReference type="PANTHER" id="PTHR11061:SF30">
    <property type="entry name" value="TRNA (URACIL(54)-C(5))-METHYLTRANSFERASE"/>
    <property type="match status" value="1"/>
</dbReference>
<dbReference type="Pfam" id="PF05958">
    <property type="entry name" value="tRNA_U5-meth_tr"/>
    <property type="match status" value="1"/>
</dbReference>